<dbReference type="GO" id="GO:0006096">
    <property type="term" value="P:glycolytic process"/>
    <property type="evidence" value="ECO:0007669"/>
    <property type="project" value="UniProtKB-UniPathway"/>
</dbReference>
<proteinExistence type="inferred from homology"/>
<keyword evidence="8" id="KW-1185">Reference proteome</keyword>
<dbReference type="SUPFAM" id="SSF51569">
    <property type="entry name" value="Aldolase"/>
    <property type="match status" value="1"/>
</dbReference>
<dbReference type="Pfam" id="PF00274">
    <property type="entry name" value="Glycolytic"/>
    <property type="match status" value="1"/>
</dbReference>
<dbReference type="EC" id="4.1.2.13" evidence="3"/>
<comment type="pathway">
    <text evidence="1">Carbohydrate degradation; glycolysis; D-glyceraldehyde 3-phosphate and glycerone phosphate from D-glucose: step 4/4.</text>
</comment>
<dbReference type="EMBL" id="QWJJ01000004">
    <property type="protein sequence ID" value="RII39812.1"/>
    <property type="molecule type" value="Genomic_DNA"/>
</dbReference>
<organism evidence="7 8">
    <name type="scientific">Pseudooceanicola sediminis</name>
    <dbReference type="NCBI Taxonomy" id="2211117"/>
    <lineage>
        <taxon>Bacteria</taxon>
        <taxon>Pseudomonadati</taxon>
        <taxon>Pseudomonadota</taxon>
        <taxon>Alphaproteobacteria</taxon>
        <taxon>Rhodobacterales</taxon>
        <taxon>Paracoccaceae</taxon>
        <taxon>Pseudooceanicola</taxon>
    </lineage>
</organism>
<dbReference type="NCBIfam" id="NF003784">
    <property type="entry name" value="PRK05377.1"/>
    <property type="match status" value="1"/>
</dbReference>
<evidence type="ECO:0000256" key="4">
    <source>
        <dbReference type="ARBA" id="ARBA00023152"/>
    </source>
</evidence>
<dbReference type="OrthoDB" id="9813469at2"/>
<dbReference type="UniPathway" id="UPA00109">
    <property type="reaction ID" value="UER00183"/>
</dbReference>
<accession>A0A399J745</accession>
<evidence type="ECO:0000256" key="2">
    <source>
        <dbReference type="ARBA" id="ARBA00010387"/>
    </source>
</evidence>
<evidence type="ECO:0000313" key="7">
    <source>
        <dbReference type="EMBL" id="RII39812.1"/>
    </source>
</evidence>
<protein>
    <recommendedName>
        <fullName evidence="3">fructose-bisphosphate aldolase</fullName>
        <ecNumber evidence="3">4.1.2.13</ecNumber>
    </recommendedName>
    <alternativeName>
        <fullName evidence="6">Fructose-bisphosphate aldolase class I</fullName>
    </alternativeName>
</protein>
<dbReference type="Proteomes" id="UP000265848">
    <property type="component" value="Unassembled WGS sequence"/>
</dbReference>
<dbReference type="AlphaFoldDB" id="A0A399J745"/>
<sequence>MAEQMRSGDGFIAALDQSGGSTPKALKLYGIEEDAYSSDAEMFSLMHQMRARIIKSPAFNGEKVIGAILFERTMDGDIDGVPTAKYLWEETHVVPFLKVDKGLDDAADGVKLMKPMPDLDALCQRAVSKGIFGTKMRSVVDAANPVGIKKIVDQQFEVGMQILSHGLMPILEPEVTITIADKAEAEDLLRDEILAHLDALPAGVEVMLKLSIPEKVNQYKALIDHPAVMKVVALSGGYERQDANARLSKQTGMIASFSRALTEGLSAQQADAEFDATLAETIDGIYQASVAG</sequence>
<dbReference type="PANTHER" id="PTHR11627">
    <property type="entry name" value="FRUCTOSE-BISPHOSPHATE ALDOLASE"/>
    <property type="match status" value="1"/>
</dbReference>
<evidence type="ECO:0000256" key="6">
    <source>
        <dbReference type="ARBA" id="ARBA00029799"/>
    </source>
</evidence>
<dbReference type="InterPro" id="IPR013785">
    <property type="entry name" value="Aldolase_TIM"/>
</dbReference>
<dbReference type="Gene3D" id="3.20.20.70">
    <property type="entry name" value="Aldolase class I"/>
    <property type="match status" value="1"/>
</dbReference>
<gene>
    <name evidence="7" type="ORF">DL237_06295</name>
</gene>
<comment type="caution">
    <text evidence="7">The sequence shown here is derived from an EMBL/GenBank/DDBJ whole genome shotgun (WGS) entry which is preliminary data.</text>
</comment>
<reference evidence="7 8" key="1">
    <citation type="submission" date="2018-08" db="EMBL/GenBank/DDBJ databases">
        <title>Pseudooceanicola sediminis CY03 in the family Rhodobacteracea.</title>
        <authorList>
            <person name="Zhang Y.-J."/>
        </authorList>
    </citation>
    <scope>NUCLEOTIDE SEQUENCE [LARGE SCALE GENOMIC DNA]</scope>
    <source>
        <strain evidence="7 8">CY03</strain>
    </source>
</reference>
<name>A0A399J745_9RHOB</name>
<comment type="similarity">
    <text evidence="2">Belongs to the class I fructose-bisphosphate aldolase family.</text>
</comment>
<keyword evidence="5" id="KW-0456">Lyase</keyword>
<keyword evidence="4" id="KW-0324">Glycolysis</keyword>
<evidence type="ECO:0000256" key="3">
    <source>
        <dbReference type="ARBA" id="ARBA00013068"/>
    </source>
</evidence>
<dbReference type="GO" id="GO:0004332">
    <property type="term" value="F:fructose-bisphosphate aldolase activity"/>
    <property type="evidence" value="ECO:0007669"/>
    <property type="project" value="UniProtKB-EC"/>
</dbReference>
<evidence type="ECO:0000256" key="1">
    <source>
        <dbReference type="ARBA" id="ARBA00004714"/>
    </source>
</evidence>
<dbReference type="InterPro" id="IPR000741">
    <property type="entry name" value="FBA_I"/>
</dbReference>
<evidence type="ECO:0000313" key="8">
    <source>
        <dbReference type="Proteomes" id="UP000265848"/>
    </source>
</evidence>
<evidence type="ECO:0000256" key="5">
    <source>
        <dbReference type="ARBA" id="ARBA00023239"/>
    </source>
</evidence>